<dbReference type="FunFam" id="3.40.50.150:FF:000003">
    <property type="entry name" value="Blast:Protein arginine N-methyltransferase 1"/>
    <property type="match status" value="1"/>
</dbReference>
<dbReference type="InterPro" id="IPR036236">
    <property type="entry name" value="Znf_C2H2_sf"/>
</dbReference>
<dbReference type="GO" id="GO:0035242">
    <property type="term" value="F:protein-arginine omega-N asymmetric methyltransferase activity"/>
    <property type="evidence" value="ECO:0007669"/>
    <property type="project" value="UniProtKB-EC"/>
</dbReference>
<reference evidence="11 12" key="1">
    <citation type="journal article" date="2018" name="Evol. Lett.">
        <title>Horizontal gene cluster transfer increased hallucinogenic mushroom diversity.</title>
        <authorList>
            <person name="Reynolds H.T."/>
            <person name="Vijayakumar V."/>
            <person name="Gluck-Thaler E."/>
            <person name="Korotkin H.B."/>
            <person name="Matheny P.B."/>
            <person name="Slot J.C."/>
        </authorList>
    </citation>
    <scope>NUCLEOTIDE SEQUENCE [LARGE SCALE GENOMIC DNA]</scope>
    <source>
        <strain evidence="11 12">SRW20</strain>
    </source>
</reference>
<feature type="region of interest" description="Disordered" evidence="8">
    <location>
        <begin position="1"/>
        <end position="38"/>
    </location>
</feature>
<dbReference type="InterPro" id="IPR025799">
    <property type="entry name" value="Arg_MeTrfase"/>
</dbReference>
<name>A0A409VI16_9AGAR</name>
<dbReference type="STRING" id="231916.A0A409VI16"/>
<feature type="domain" description="Protein arginine N-methyltransferase" evidence="10">
    <location>
        <begin position="420"/>
        <end position="512"/>
    </location>
</feature>
<sequence>MSIRLPPPASVPDDRSESGTASSSDSEEDNDQTWDDWVSDSNAQLETKSLFDEQVLPSVERALAYDRETHKFDLEEFCKSICTFCVAAQLDTLTNWQSDVGSALDFHGRIRLVNYIRRNVRELGVIFVLMLTVSQKPSPKEVLELKGTEPWFASDEYLVPVLENDPFIGKFICLGCDSVSNVGYNAVVSYSDDWSDSEEDVENITDPDRKIKILEKKLTLAQTSLQEYRALIAEKLNVPSEVHNLDDFSTDDKAPTRDDDTHYFDSYGSNDIHAVMIQDKVRTSTYAHFILTNPTLFRDAVVLDVGCGTGILSLFAARAGAKRVIAVDASDIAEKAAKIVKANGFENVITVIRGKVENITLPEGIEKVDIIISEWMGYALLYESMLDSVLRARDRFLKPAGVMAPSQCKMVLGLCDATEVFKDRIGFWNDVYGFDMSVMAEDLYGESIVDIVSPETFLSKPYTVKDLVISDITPAELDFSSSFTLISTANKRTKISAFLLYFDTFFTAHGGPVLPNTEVKVVKEGEVILAELWPVGGKPAPQRRQSLGREKEHVTSFSTGPQSAPTHWKQTLFMLRDPITVTEGSIVSGTFMCKKSDTNSRELDVEIHYSVKLDEESSPSDTVVQMYTVR</sequence>
<dbReference type="Gene3D" id="2.70.160.11">
    <property type="entry name" value="Hnrnp arginine n-methyltransferase1"/>
    <property type="match status" value="1"/>
</dbReference>
<evidence type="ECO:0000259" key="9">
    <source>
        <dbReference type="Pfam" id="PF13649"/>
    </source>
</evidence>
<evidence type="ECO:0000256" key="7">
    <source>
        <dbReference type="PROSITE-ProRule" id="PRU01015"/>
    </source>
</evidence>
<dbReference type="PANTHER" id="PTHR11006:SF53">
    <property type="entry name" value="PROTEIN ARGININE N-METHYLTRANSFERASE 3"/>
    <property type="match status" value="1"/>
</dbReference>
<evidence type="ECO:0000256" key="4">
    <source>
        <dbReference type="ARBA" id="ARBA00022691"/>
    </source>
</evidence>
<dbReference type="EC" id="2.1.1.319" evidence="1"/>
<dbReference type="OrthoDB" id="7848332at2759"/>
<dbReference type="Proteomes" id="UP000284706">
    <property type="component" value="Unassembled WGS sequence"/>
</dbReference>
<keyword evidence="2 7" id="KW-0489">Methyltransferase</keyword>
<evidence type="ECO:0000256" key="6">
    <source>
        <dbReference type="ARBA" id="ARBA00049303"/>
    </source>
</evidence>
<evidence type="ECO:0000259" key="10">
    <source>
        <dbReference type="Pfam" id="PF22528"/>
    </source>
</evidence>
<protein>
    <recommendedName>
        <fullName evidence="1">type I protein arginine methyltransferase</fullName>
        <ecNumber evidence="1">2.1.1.319</ecNumber>
    </recommendedName>
</protein>
<evidence type="ECO:0000256" key="8">
    <source>
        <dbReference type="SAM" id="MobiDB-lite"/>
    </source>
</evidence>
<evidence type="ECO:0000256" key="2">
    <source>
        <dbReference type="ARBA" id="ARBA00022603"/>
    </source>
</evidence>
<evidence type="ECO:0000256" key="5">
    <source>
        <dbReference type="ARBA" id="ARBA00047384"/>
    </source>
</evidence>
<dbReference type="InterPro" id="IPR055135">
    <property type="entry name" value="PRMT_dom"/>
</dbReference>
<comment type="catalytic activity">
    <reaction evidence="5">
        <text>L-arginyl-[protein] + 2 S-adenosyl-L-methionine = N(omega),N(omega)-dimethyl-L-arginyl-[protein] + 2 S-adenosyl-L-homocysteine + 2 H(+)</text>
        <dbReference type="Rhea" id="RHEA:48096"/>
        <dbReference type="Rhea" id="RHEA-COMP:10532"/>
        <dbReference type="Rhea" id="RHEA-COMP:11991"/>
        <dbReference type="ChEBI" id="CHEBI:15378"/>
        <dbReference type="ChEBI" id="CHEBI:29965"/>
        <dbReference type="ChEBI" id="CHEBI:57856"/>
        <dbReference type="ChEBI" id="CHEBI:59789"/>
        <dbReference type="ChEBI" id="CHEBI:61897"/>
        <dbReference type="EC" id="2.1.1.319"/>
    </reaction>
    <physiologicalReaction direction="left-to-right" evidence="5">
        <dbReference type="Rhea" id="RHEA:48097"/>
    </physiologicalReaction>
</comment>
<dbReference type="Pfam" id="PF22528">
    <property type="entry name" value="PRMT_C"/>
    <property type="match status" value="2"/>
</dbReference>
<keyword evidence="12" id="KW-1185">Reference proteome</keyword>
<dbReference type="CDD" id="cd02440">
    <property type="entry name" value="AdoMet_MTases"/>
    <property type="match status" value="1"/>
</dbReference>
<dbReference type="PROSITE" id="PS51678">
    <property type="entry name" value="SAM_MT_PRMT"/>
    <property type="match status" value="1"/>
</dbReference>
<dbReference type="InterPro" id="IPR029063">
    <property type="entry name" value="SAM-dependent_MTases_sf"/>
</dbReference>
<dbReference type="SUPFAM" id="SSF57667">
    <property type="entry name" value="beta-beta-alpha zinc fingers"/>
    <property type="match status" value="1"/>
</dbReference>
<dbReference type="AlphaFoldDB" id="A0A409VI16"/>
<evidence type="ECO:0000313" key="12">
    <source>
        <dbReference type="Proteomes" id="UP000284706"/>
    </source>
</evidence>
<keyword evidence="4 7" id="KW-0949">S-adenosyl-L-methionine</keyword>
<feature type="compositionally biased region" description="Acidic residues" evidence="8">
    <location>
        <begin position="25"/>
        <end position="38"/>
    </location>
</feature>
<proteinExistence type="predicted"/>
<organism evidence="11 12">
    <name type="scientific">Gymnopilus dilepis</name>
    <dbReference type="NCBI Taxonomy" id="231916"/>
    <lineage>
        <taxon>Eukaryota</taxon>
        <taxon>Fungi</taxon>
        <taxon>Dikarya</taxon>
        <taxon>Basidiomycota</taxon>
        <taxon>Agaricomycotina</taxon>
        <taxon>Agaricomycetes</taxon>
        <taxon>Agaricomycetidae</taxon>
        <taxon>Agaricales</taxon>
        <taxon>Agaricineae</taxon>
        <taxon>Hymenogastraceae</taxon>
        <taxon>Gymnopilus</taxon>
    </lineage>
</organism>
<dbReference type="GO" id="GO:0042054">
    <property type="term" value="F:histone methyltransferase activity"/>
    <property type="evidence" value="ECO:0007669"/>
    <property type="project" value="TreeGrafter"/>
</dbReference>
<feature type="domain" description="Methyltransferase" evidence="9">
    <location>
        <begin position="302"/>
        <end position="401"/>
    </location>
</feature>
<dbReference type="InParanoid" id="A0A409VI16"/>
<feature type="compositionally biased region" description="Pro residues" evidence="8">
    <location>
        <begin position="1"/>
        <end position="10"/>
    </location>
</feature>
<evidence type="ECO:0000256" key="3">
    <source>
        <dbReference type="ARBA" id="ARBA00022679"/>
    </source>
</evidence>
<comment type="caution">
    <text evidence="11">The sequence shown here is derived from an EMBL/GenBank/DDBJ whole genome shotgun (WGS) entry which is preliminary data.</text>
</comment>
<comment type="catalytic activity">
    <reaction evidence="6">
        <text>L-arginyl-[protein] + S-adenosyl-L-methionine = N(omega)-methyl-L-arginyl-[protein] + S-adenosyl-L-homocysteine + H(+)</text>
        <dbReference type="Rhea" id="RHEA:48100"/>
        <dbReference type="Rhea" id="RHEA-COMP:10532"/>
        <dbReference type="Rhea" id="RHEA-COMP:11990"/>
        <dbReference type="ChEBI" id="CHEBI:15378"/>
        <dbReference type="ChEBI" id="CHEBI:29965"/>
        <dbReference type="ChEBI" id="CHEBI:57856"/>
        <dbReference type="ChEBI" id="CHEBI:59789"/>
        <dbReference type="ChEBI" id="CHEBI:65280"/>
    </reaction>
    <physiologicalReaction direction="left-to-right" evidence="6">
        <dbReference type="Rhea" id="RHEA:48101"/>
    </physiologicalReaction>
</comment>
<dbReference type="GO" id="GO:0032259">
    <property type="term" value="P:methylation"/>
    <property type="evidence" value="ECO:0007669"/>
    <property type="project" value="UniProtKB-KW"/>
</dbReference>
<dbReference type="FunCoup" id="A0A409VI16">
    <property type="interactions" value="156"/>
</dbReference>
<dbReference type="Gene3D" id="3.40.50.150">
    <property type="entry name" value="Vaccinia Virus protein VP39"/>
    <property type="match status" value="1"/>
</dbReference>
<accession>A0A409VI16</accession>
<dbReference type="PANTHER" id="PTHR11006">
    <property type="entry name" value="PROTEIN ARGININE N-METHYLTRANSFERASE"/>
    <property type="match status" value="1"/>
</dbReference>
<keyword evidence="3 7" id="KW-0808">Transferase</keyword>
<evidence type="ECO:0000256" key="1">
    <source>
        <dbReference type="ARBA" id="ARBA00011925"/>
    </source>
</evidence>
<feature type="domain" description="Protein arginine N-methyltransferase" evidence="10">
    <location>
        <begin position="551"/>
        <end position="612"/>
    </location>
</feature>
<dbReference type="InterPro" id="IPR041698">
    <property type="entry name" value="Methyltransf_25"/>
</dbReference>
<dbReference type="Pfam" id="PF13649">
    <property type="entry name" value="Methyltransf_25"/>
    <property type="match status" value="1"/>
</dbReference>
<evidence type="ECO:0000313" key="11">
    <source>
        <dbReference type="EMBL" id="PPQ65897.1"/>
    </source>
</evidence>
<dbReference type="GO" id="GO:0005634">
    <property type="term" value="C:nucleus"/>
    <property type="evidence" value="ECO:0007669"/>
    <property type="project" value="TreeGrafter"/>
</dbReference>
<dbReference type="SUPFAM" id="SSF53335">
    <property type="entry name" value="S-adenosyl-L-methionine-dependent methyltransferases"/>
    <property type="match status" value="1"/>
</dbReference>
<dbReference type="EMBL" id="NHYE01005643">
    <property type="protein sequence ID" value="PPQ65897.1"/>
    <property type="molecule type" value="Genomic_DNA"/>
</dbReference>
<gene>
    <name evidence="11" type="ORF">CVT26_000917</name>
</gene>